<dbReference type="OMA" id="MKPRALY"/>
<proteinExistence type="predicted"/>
<keyword evidence="1" id="KW-0732">Signal</keyword>
<name>A0A284S3W2_ARMOS</name>
<organism evidence="2 3">
    <name type="scientific">Armillaria ostoyae</name>
    <name type="common">Armillaria root rot fungus</name>
    <dbReference type="NCBI Taxonomy" id="47428"/>
    <lineage>
        <taxon>Eukaryota</taxon>
        <taxon>Fungi</taxon>
        <taxon>Dikarya</taxon>
        <taxon>Basidiomycota</taxon>
        <taxon>Agaricomycotina</taxon>
        <taxon>Agaricomycetes</taxon>
        <taxon>Agaricomycetidae</taxon>
        <taxon>Agaricales</taxon>
        <taxon>Marasmiineae</taxon>
        <taxon>Physalacriaceae</taxon>
        <taxon>Armillaria</taxon>
    </lineage>
</organism>
<feature type="chain" id="PRO_5012447921" evidence="1">
    <location>
        <begin position="20"/>
        <end position="60"/>
    </location>
</feature>
<reference evidence="3" key="1">
    <citation type="journal article" date="2017" name="Nat. Ecol. Evol.">
        <title>Genome expansion and lineage-specific genetic innovations in the forest pathogenic fungi Armillaria.</title>
        <authorList>
            <person name="Sipos G."/>
            <person name="Prasanna A.N."/>
            <person name="Walter M.C."/>
            <person name="O'Connor E."/>
            <person name="Balint B."/>
            <person name="Krizsan K."/>
            <person name="Kiss B."/>
            <person name="Hess J."/>
            <person name="Varga T."/>
            <person name="Slot J."/>
            <person name="Riley R."/>
            <person name="Boka B."/>
            <person name="Rigling D."/>
            <person name="Barry K."/>
            <person name="Lee J."/>
            <person name="Mihaltcheva S."/>
            <person name="LaButti K."/>
            <person name="Lipzen A."/>
            <person name="Waldron R."/>
            <person name="Moloney N.M."/>
            <person name="Sperisen C."/>
            <person name="Kredics L."/>
            <person name="Vagvoelgyi C."/>
            <person name="Patrignani A."/>
            <person name="Fitzpatrick D."/>
            <person name="Nagy I."/>
            <person name="Doyle S."/>
            <person name="Anderson J.B."/>
            <person name="Grigoriev I.V."/>
            <person name="Gueldener U."/>
            <person name="Muensterkoetter M."/>
            <person name="Nagy L.G."/>
        </authorList>
    </citation>
    <scope>NUCLEOTIDE SEQUENCE [LARGE SCALE GENOMIC DNA]</scope>
    <source>
        <strain evidence="3">C18/9</strain>
    </source>
</reference>
<dbReference type="OrthoDB" id="4225815at2759"/>
<dbReference type="Proteomes" id="UP000219338">
    <property type="component" value="Unassembled WGS sequence"/>
</dbReference>
<accession>A0A284S3W2</accession>
<keyword evidence="3" id="KW-1185">Reference proteome</keyword>
<evidence type="ECO:0000313" key="2">
    <source>
        <dbReference type="EMBL" id="SJL15693.1"/>
    </source>
</evidence>
<evidence type="ECO:0000256" key="1">
    <source>
        <dbReference type="SAM" id="SignalP"/>
    </source>
</evidence>
<dbReference type="EMBL" id="FUEG01000030">
    <property type="protein sequence ID" value="SJL15693.1"/>
    <property type="molecule type" value="Genomic_DNA"/>
</dbReference>
<feature type="signal peptide" evidence="1">
    <location>
        <begin position="1"/>
        <end position="19"/>
    </location>
</feature>
<protein>
    <submittedName>
        <fullName evidence="2">Uncharacterized protein</fullName>
    </submittedName>
</protein>
<evidence type="ECO:0000313" key="3">
    <source>
        <dbReference type="Proteomes" id="UP000219338"/>
    </source>
</evidence>
<gene>
    <name evidence="2" type="ORF">ARMOST_19197</name>
</gene>
<sequence>MKFLSVLALCAIAFTAVSAAPAETNARRMAEGLPPMKPRALYEREDNFRFRPRPSFHPFH</sequence>
<dbReference type="AlphaFoldDB" id="A0A284S3W2"/>